<reference evidence="1 2" key="1">
    <citation type="journal article" date="2015" name="Genome Announc.">
        <title>Genome Sequence of Mushroom Soft-Rot Pathogen Janthinobacterium agaricidamnosum.</title>
        <authorList>
            <person name="Graupner K."/>
            <person name="Lackner G."/>
            <person name="Hertweck C."/>
        </authorList>
    </citation>
    <scope>NUCLEOTIDE SEQUENCE [LARGE SCALE GENOMIC DNA]</scope>
    <source>
        <strain evidence="2">NBRC 102515 / DSM 9628</strain>
    </source>
</reference>
<dbReference type="Proteomes" id="UP000027604">
    <property type="component" value="Chromosome I"/>
</dbReference>
<evidence type="ECO:0000313" key="2">
    <source>
        <dbReference type="Proteomes" id="UP000027604"/>
    </source>
</evidence>
<sequence>MQHINLISVADTVYMKHECNSVIFTKMKQTVNNTAILLNHLL</sequence>
<organism evidence="1 2">
    <name type="scientific">Janthinobacterium agaricidamnosum NBRC 102515 = DSM 9628</name>
    <dbReference type="NCBI Taxonomy" id="1349767"/>
    <lineage>
        <taxon>Bacteria</taxon>
        <taxon>Pseudomonadati</taxon>
        <taxon>Pseudomonadota</taxon>
        <taxon>Betaproteobacteria</taxon>
        <taxon>Burkholderiales</taxon>
        <taxon>Oxalobacteraceae</taxon>
        <taxon>Janthinobacterium</taxon>
    </lineage>
</organism>
<dbReference type="STRING" id="1349767.GJA_5283"/>
<gene>
    <name evidence="1" type="ORF">GJA_5283</name>
</gene>
<dbReference type="AlphaFoldDB" id="W0VAN6"/>
<dbReference type="HOGENOM" id="CLU_3252719_0_0_4"/>
<name>W0VAN6_9BURK</name>
<protein>
    <submittedName>
        <fullName evidence="1">Uncharacterized protein</fullName>
    </submittedName>
</protein>
<evidence type="ECO:0000313" key="1">
    <source>
        <dbReference type="EMBL" id="CDG85879.1"/>
    </source>
</evidence>
<dbReference type="KEGG" id="jag:GJA_5283"/>
<accession>W0VAN6</accession>
<keyword evidence="2" id="KW-1185">Reference proteome</keyword>
<dbReference type="EMBL" id="HG322949">
    <property type="protein sequence ID" value="CDG85879.1"/>
    <property type="molecule type" value="Genomic_DNA"/>
</dbReference>
<proteinExistence type="predicted"/>